<protein>
    <submittedName>
        <fullName evidence="2">Uncharacterized protein</fullName>
    </submittedName>
</protein>
<evidence type="ECO:0000256" key="1">
    <source>
        <dbReference type="SAM" id="MobiDB-lite"/>
    </source>
</evidence>
<reference evidence="2" key="1">
    <citation type="submission" date="2023-07" db="EMBL/GenBank/DDBJ databases">
        <title>Comparative genomics of wheat-associated soil bacteria to identify genetic determinants of phenazine resistance.</title>
        <authorList>
            <person name="Mouncey N."/>
        </authorList>
    </citation>
    <scope>NUCLEOTIDE SEQUENCE</scope>
    <source>
        <strain evidence="2">V4I22</strain>
    </source>
</reference>
<feature type="region of interest" description="Disordered" evidence="1">
    <location>
        <begin position="17"/>
        <end position="59"/>
    </location>
</feature>
<accession>A0AAW8FB81</accession>
<proteinExistence type="predicted"/>
<comment type="caution">
    <text evidence="2">The sequence shown here is derived from an EMBL/GenBank/DDBJ whole genome shotgun (WGS) entry which is preliminary data.</text>
</comment>
<dbReference type="Proteomes" id="UP001234216">
    <property type="component" value="Unassembled WGS sequence"/>
</dbReference>
<name>A0AAW8FB81_9ACTN</name>
<dbReference type="EMBL" id="JAUSZV010000005">
    <property type="protein sequence ID" value="MDQ0906536.1"/>
    <property type="molecule type" value="Genomic_DNA"/>
</dbReference>
<dbReference type="RefSeq" id="WP_306974385.1">
    <property type="nucleotide sequence ID" value="NZ_JAUSZV010000005.1"/>
</dbReference>
<gene>
    <name evidence="2" type="ORF">QFZ22_002521</name>
</gene>
<feature type="compositionally biased region" description="Basic and acidic residues" evidence="1">
    <location>
        <begin position="34"/>
        <end position="50"/>
    </location>
</feature>
<dbReference type="AlphaFoldDB" id="A0AAW8FB81"/>
<evidence type="ECO:0000313" key="3">
    <source>
        <dbReference type="Proteomes" id="UP001234216"/>
    </source>
</evidence>
<evidence type="ECO:0000313" key="2">
    <source>
        <dbReference type="EMBL" id="MDQ0906536.1"/>
    </source>
</evidence>
<sequence>MQQVVVDIDDVVTVAGRAPAPHGECDAGRPSAEFARRDLPGQPLREREPPLRALVRRAS</sequence>
<organism evidence="2 3">
    <name type="scientific">Streptomyces canus</name>
    <dbReference type="NCBI Taxonomy" id="58343"/>
    <lineage>
        <taxon>Bacteria</taxon>
        <taxon>Bacillati</taxon>
        <taxon>Actinomycetota</taxon>
        <taxon>Actinomycetes</taxon>
        <taxon>Kitasatosporales</taxon>
        <taxon>Streptomycetaceae</taxon>
        <taxon>Streptomyces</taxon>
        <taxon>Streptomyces aurantiacus group</taxon>
    </lineage>
</organism>